<gene>
    <name evidence="1" type="ORF">OsJ_30601</name>
</gene>
<accession>B9G7C6</accession>
<proteinExistence type="predicted"/>
<protein>
    <recommendedName>
        <fullName evidence="2">FBD domain-containing protein</fullName>
    </recommendedName>
</protein>
<name>B9G7C6_ORYSJ</name>
<sequence>MHFIEHLAITLSPPLEITIVRLPGRSWRLDGVEEEPCCRRRHGGSRVAAGHPETPSSTLRRRRLPLSCTASSSTSPRFAISPSRVAIFSDYIHLNLSKLTIENHLQWCPEFLNVVNLTLGQWCLDSNFYALIVFLQNSPRLQKLTLKLEKSNMRISRRIIGELTEISFTCEHLNTVEVICSENDPQVITVQDFFVSSGMTSVQFHIKHWSPYANDLPAFIRSI</sequence>
<dbReference type="Proteomes" id="UP000007752">
    <property type="component" value="Chromosome 10"/>
</dbReference>
<dbReference type="InterPro" id="IPR053197">
    <property type="entry name" value="F-box_SCFL_complex_component"/>
</dbReference>
<dbReference type="EMBL" id="CM000147">
    <property type="protein sequence ID" value="EEE50511.1"/>
    <property type="molecule type" value="Genomic_DNA"/>
</dbReference>
<dbReference type="PANTHER" id="PTHR34223">
    <property type="entry name" value="OS11G0201299 PROTEIN"/>
    <property type="match status" value="1"/>
</dbReference>
<evidence type="ECO:0000313" key="1">
    <source>
        <dbReference type="EMBL" id="EEE50511.1"/>
    </source>
</evidence>
<dbReference type="AlphaFoldDB" id="B9G7C6"/>
<reference evidence="1" key="1">
    <citation type="journal article" date="2005" name="PLoS Biol.">
        <title>The genomes of Oryza sativa: a history of duplications.</title>
        <authorList>
            <person name="Yu J."/>
            <person name="Wang J."/>
            <person name="Lin W."/>
            <person name="Li S."/>
            <person name="Li H."/>
            <person name="Zhou J."/>
            <person name="Ni P."/>
            <person name="Dong W."/>
            <person name="Hu S."/>
            <person name="Zeng C."/>
            <person name="Zhang J."/>
            <person name="Zhang Y."/>
            <person name="Li R."/>
            <person name="Xu Z."/>
            <person name="Li S."/>
            <person name="Li X."/>
            <person name="Zheng H."/>
            <person name="Cong L."/>
            <person name="Lin L."/>
            <person name="Yin J."/>
            <person name="Geng J."/>
            <person name="Li G."/>
            <person name="Shi J."/>
            <person name="Liu J."/>
            <person name="Lv H."/>
            <person name="Li J."/>
            <person name="Wang J."/>
            <person name="Deng Y."/>
            <person name="Ran L."/>
            <person name="Shi X."/>
            <person name="Wang X."/>
            <person name="Wu Q."/>
            <person name="Li C."/>
            <person name="Ren X."/>
            <person name="Wang J."/>
            <person name="Wang X."/>
            <person name="Li D."/>
            <person name="Liu D."/>
            <person name="Zhang X."/>
            <person name="Ji Z."/>
            <person name="Zhao W."/>
            <person name="Sun Y."/>
            <person name="Zhang Z."/>
            <person name="Bao J."/>
            <person name="Han Y."/>
            <person name="Dong L."/>
            <person name="Ji J."/>
            <person name="Chen P."/>
            <person name="Wu S."/>
            <person name="Liu J."/>
            <person name="Xiao Y."/>
            <person name="Bu D."/>
            <person name="Tan J."/>
            <person name="Yang L."/>
            <person name="Ye C."/>
            <person name="Zhang J."/>
            <person name="Xu J."/>
            <person name="Zhou Y."/>
            <person name="Yu Y."/>
            <person name="Zhang B."/>
            <person name="Zhuang S."/>
            <person name="Wei H."/>
            <person name="Liu B."/>
            <person name="Lei M."/>
            <person name="Yu H."/>
            <person name="Li Y."/>
            <person name="Xu H."/>
            <person name="Wei S."/>
            <person name="He X."/>
            <person name="Fang L."/>
            <person name="Zhang Z."/>
            <person name="Zhang Y."/>
            <person name="Huang X."/>
            <person name="Su Z."/>
            <person name="Tong W."/>
            <person name="Li J."/>
            <person name="Tong Z."/>
            <person name="Li S."/>
            <person name="Ye J."/>
            <person name="Wang L."/>
            <person name="Fang L."/>
            <person name="Lei T."/>
            <person name="Chen C."/>
            <person name="Chen H."/>
            <person name="Xu Z."/>
            <person name="Li H."/>
            <person name="Huang H."/>
            <person name="Zhang F."/>
            <person name="Xu H."/>
            <person name="Li N."/>
            <person name="Zhao C."/>
            <person name="Li S."/>
            <person name="Dong L."/>
            <person name="Huang Y."/>
            <person name="Li L."/>
            <person name="Xi Y."/>
            <person name="Qi Q."/>
            <person name="Li W."/>
            <person name="Zhang B."/>
            <person name="Hu W."/>
            <person name="Zhang Y."/>
            <person name="Tian X."/>
            <person name="Jiao Y."/>
            <person name="Liang X."/>
            <person name="Jin J."/>
            <person name="Gao L."/>
            <person name="Zheng W."/>
            <person name="Hao B."/>
            <person name="Liu S."/>
            <person name="Wang W."/>
            <person name="Yuan L."/>
            <person name="Cao M."/>
            <person name="McDermott J."/>
            <person name="Samudrala R."/>
            <person name="Wang J."/>
            <person name="Wong G.K."/>
            <person name="Yang H."/>
        </authorList>
    </citation>
    <scope>NUCLEOTIDE SEQUENCE [LARGE SCALE GENOMIC DNA]</scope>
</reference>
<evidence type="ECO:0008006" key="2">
    <source>
        <dbReference type="Google" id="ProtNLM"/>
    </source>
</evidence>
<organism evidence="1">
    <name type="scientific">Oryza sativa subsp. japonica</name>
    <name type="common">Rice</name>
    <dbReference type="NCBI Taxonomy" id="39947"/>
    <lineage>
        <taxon>Eukaryota</taxon>
        <taxon>Viridiplantae</taxon>
        <taxon>Streptophyta</taxon>
        <taxon>Embryophyta</taxon>
        <taxon>Tracheophyta</taxon>
        <taxon>Spermatophyta</taxon>
        <taxon>Magnoliopsida</taxon>
        <taxon>Liliopsida</taxon>
        <taxon>Poales</taxon>
        <taxon>Poaceae</taxon>
        <taxon>BOP clade</taxon>
        <taxon>Oryzoideae</taxon>
        <taxon>Oryzeae</taxon>
        <taxon>Oryzinae</taxon>
        <taxon>Oryza</taxon>
        <taxon>Oryza sativa</taxon>
    </lineage>
</organism>
<reference evidence="1" key="2">
    <citation type="submission" date="2008-12" db="EMBL/GenBank/DDBJ databases">
        <title>Improved gene annotation of the rice (Oryza sativa) genomes.</title>
        <authorList>
            <person name="Wang J."/>
            <person name="Li R."/>
            <person name="Fan W."/>
            <person name="Huang Q."/>
            <person name="Zhang J."/>
            <person name="Zhou Y."/>
            <person name="Hu Y."/>
            <person name="Zi S."/>
            <person name="Li J."/>
            <person name="Ni P."/>
            <person name="Zheng H."/>
            <person name="Zhang Y."/>
            <person name="Zhao M."/>
            <person name="Hao Q."/>
            <person name="McDermott J."/>
            <person name="Samudrala R."/>
            <person name="Kristiansen K."/>
            <person name="Wong G.K.-S."/>
        </authorList>
    </citation>
    <scope>NUCLEOTIDE SEQUENCE</scope>
</reference>
<dbReference type="PANTHER" id="PTHR34223:SF26">
    <property type="entry name" value="OS02G0188900 PROTEIN"/>
    <property type="match status" value="1"/>
</dbReference>